<evidence type="ECO:0000313" key="2">
    <source>
        <dbReference type="EnsemblPlants" id="ONIVA04G13670.1"/>
    </source>
</evidence>
<dbReference type="EnsemblPlants" id="ONIVA04G13670.1">
    <property type="protein sequence ID" value="ONIVA04G13670.1"/>
    <property type="gene ID" value="ONIVA04G13670"/>
</dbReference>
<dbReference type="AlphaFoldDB" id="A0A0E0H1X6"/>
<dbReference type="Gramene" id="ONIVA04G13670.1">
    <property type="protein sequence ID" value="ONIVA04G13670.1"/>
    <property type="gene ID" value="ONIVA04G13670"/>
</dbReference>
<reference evidence="2" key="2">
    <citation type="submission" date="2018-04" db="EMBL/GenBank/DDBJ databases">
        <title>OnivRS2 (Oryza nivara Reference Sequence Version 2).</title>
        <authorList>
            <person name="Zhang J."/>
            <person name="Kudrna D."/>
            <person name="Lee S."/>
            <person name="Talag J."/>
            <person name="Rajasekar S."/>
            <person name="Welchert J."/>
            <person name="Hsing Y.-I."/>
            <person name="Wing R.A."/>
        </authorList>
    </citation>
    <scope>NUCLEOTIDE SEQUENCE [LARGE SCALE GENOMIC DNA]</scope>
    <source>
        <strain evidence="2">SL10</strain>
    </source>
</reference>
<dbReference type="Proteomes" id="UP000006591">
    <property type="component" value="Chromosome 4"/>
</dbReference>
<keyword evidence="3" id="KW-1185">Reference proteome</keyword>
<sequence length="69" mass="7772">MENSKPTDPDVFGRDTIFLAGLVAAKEENRRTAKEPAIIVPSRYRQVGSGCGGGRDSGRKRRRWRRGQR</sequence>
<reference evidence="2" key="1">
    <citation type="submission" date="2015-04" db="UniProtKB">
        <authorList>
            <consortium name="EnsemblPlants"/>
        </authorList>
    </citation>
    <scope>IDENTIFICATION</scope>
    <source>
        <strain evidence="2">SL10</strain>
    </source>
</reference>
<feature type="compositionally biased region" description="Basic residues" evidence="1">
    <location>
        <begin position="58"/>
        <end position="69"/>
    </location>
</feature>
<accession>A0A0E0H1X6</accession>
<protein>
    <submittedName>
        <fullName evidence="2">Uncharacterized protein</fullName>
    </submittedName>
</protein>
<name>A0A0E0H1X6_ORYNI</name>
<proteinExistence type="predicted"/>
<dbReference type="HOGENOM" id="CLU_2780222_0_0_1"/>
<evidence type="ECO:0000256" key="1">
    <source>
        <dbReference type="SAM" id="MobiDB-lite"/>
    </source>
</evidence>
<evidence type="ECO:0000313" key="3">
    <source>
        <dbReference type="Proteomes" id="UP000006591"/>
    </source>
</evidence>
<organism evidence="2">
    <name type="scientific">Oryza nivara</name>
    <name type="common">Indian wild rice</name>
    <name type="synonym">Oryza sativa f. spontanea</name>
    <dbReference type="NCBI Taxonomy" id="4536"/>
    <lineage>
        <taxon>Eukaryota</taxon>
        <taxon>Viridiplantae</taxon>
        <taxon>Streptophyta</taxon>
        <taxon>Embryophyta</taxon>
        <taxon>Tracheophyta</taxon>
        <taxon>Spermatophyta</taxon>
        <taxon>Magnoliopsida</taxon>
        <taxon>Liliopsida</taxon>
        <taxon>Poales</taxon>
        <taxon>Poaceae</taxon>
        <taxon>BOP clade</taxon>
        <taxon>Oryzoideae</taxon>
        <taxon>Oryzeae</taxon>
        <taxon>Oryzinae</taxon>
        <taxon>Oryza</taxon>
    </lineage>
</organism>
<feature type="region of interest" description="Disordered" evidence="1">
    <location>
        <begin position="45"/>
        <end position="69"/>
    </location>
</feature>